<evidence type="ECO:0000313" key="3">
    <source>
        <dbReference type="Proteomes" id="UP000054107"/>
    </source>
</evidence>
<dbReference type="AlphaFoldDB" id="A0A0B7N2Z2"/>
<gene>
    <name evidence="2" type="primary">PARPA_03446.1 scaffold 7964</name>
</gene>
<reference evidence="2 3" key="1">
    <citation type="submission" date="2014-09" db="EMBL/GenBank/DDBJ databases">
        <authorList>
            <person name="Ellenberger Sabrina"/>
        </authorList>
    </citation>
    <scope>NUCLEOTIDE SEQUENCE [LARGE SCALE GENOMIC DNA]</scope>
    <source>
        <strain evidence="2 3">CBS 412.66</strain>
    </source>
</reference>
<feature type="non-terminal residue" evidence="2">
    <location>
        <position position="1"/>
    </location>
</feature>
<organism evidence="2 3">
    <name type="scientific">Parasitella parasitica</name>
    <dbReference type="NCBI Taxonomy" id="35722"/>
    <lineage>
        <taxon>Eukaryota</taxon>
        <taxon>Fungi</taxon>
        <taxon>Fungi incertae sedis</taxon>
        <taxon>Mucoromycota</taxon>
        <taxon>Mucoromycotina</taxon>
        <taxon>Mucoromycetes</taxon>
        <taxon>Mucorales</taxon>
        <taxon>Mucorineae</taxon>
        <taxon>Mucoraceae</taxon>
        <taxon>Parasitella</taxon>
    </lineage>
</organism>
<dbReference type="Proteomes" id="UP000054107">
    <property type="component" value="Unassembled WGS sequence"/>
</dbReference>
<keyword evidence="3" id="KW-1185">Reference proteome</keyword>
<sequence length="274" mass="31584">QLSESQKENMRSHFLKNSLVRDPQVDIDTLREVEKIKKLADSLRQRNVHFLGLVAFQSLAHLRDPTKIVNSDKSQRFLQSYTNNGVNLLHQFHITVNQFVDGDDDVAAPPVKEHKRKRRAIRTDDDGNKVEHPSEKRRRLQIHFIRESLWSILGQLGLQRSAFANKRPTTSFDSDNNWAGTVNFEGWPKETTNRSRKVVRCKALNESLCNFDRASLDAIQDYLVNGWIKAFRPGIEAGAISKFRDPVFSSKSTDIDQWEVSYIEEPINENISIN</sequence>
<accession>A0A0B7N2Z2</accession>
<protein>
    <submittedName>
        <fullName evidence="2">Uncharacterized protein</fullName>
    </submittedName>
</protein>
<evidence type="ECO:0000256" key="1">
    <source>
        <dbReference type="SAM" id="MobiDB-lite"/>
    </source>
</evidence>
<dbReference type="EMBL" id="LN722574">
    <property type="protein sequence ID" value="CEP09860.1"/>
    <property type="molecule type" value="Genomic_DNA"/>
</dbReference>
<proteinExistence type="predicted"/>
<evidence type="ECO:0000313" key="2">
    <source>
        <dbReference type="EMBL" id="CEP09860.1"/>
    </source>
</evidence>
<name>A0A0B7N2Z2_9FUNG</name>
<feature type="region of interest" description="Disordered" evidence="1">
    <location>
        <begin position="114"/>
        <end position="134"/>
    </location>
</feature>
<feature type="compositionally biased region" description="Basic and acidic residues" evidence="1">
    <location>
        <begin position="121"/>
        <end position="134"/>
    </location>
</feature>